<accession>A0A1I4FN09</accession>
<feature type="compositionally biased region" description="Basic and acidic residues" evidence="1">
    <location>
        <begin position="67"/>
        <end position="76"/>
    </location>
</feature>
<organism evidence="3 4">
    <name type="scientific">Streptomyces pini</name>
    <dbReference type="NCBI Taxonomy" id="1520580"/>
    <lineage>
        <taxon>Bacteria</taxon>
        <taxon>Bacillati</taxon>
        <taxon>Actinomycetota</taxon>
        <taxon>Actinomycetes</taxon>
        <taxon>Kitasatosporales</taxon>
        <taxon>Streptomycetaceae</taxon>
        <taxon>Streptomyces</taxon>
    </lineage>
</organism>
<protein>
    <submittedName>
        <fullName evidence="3">Uncharacterized protein</fullName>
    </submittedName>
</protein>
<evidence type="ECO:0000313" key="3">
    <source>
        <dbReference type="EMBL" id="SFL18327.1"/>
    </source>
</evidence>
<proteinExistence type="predicted"/>
<reference evidence="4" key="1">
    <citation type="submission" date="2016-10" db="EMBL/GenBank/DDBJ databases">
        <authorList>
            <person name="Varghese N."/>
            <person name="Submissions S."/>
        </authorList>
    </citation>
    <scope>NUCLEOTIDE SEQUENCE [LARGE SCALE GENOMIC DNA]</scope>
    <source>
        <strain evidence="4">PL19</strain>
    </source>
</reference>
<evidence type="ECO:0000313" key="4">
    <source>
        <dbReference type="Proteomes" id="UP000198928"/>
    </source>
</evidence>
<dbReference type="EMBL" id="FOSG01000014">
    <property type="protein sequence ID" value="SFL18327.1"/>
    <property type="molecule type" value="Genomic_DNA"/>
</dbReference>
<evidence type="ECO:0000256" key="1">
    <source>
        <dbReference type="SAM" id="MobiDB-lite"/>
    </source>
</evidence>
<feature type="signal peptide" evidence="2">
    <location>
        <begin position="1"/>
        <end position="26"/>
    </location>
</feature>
<keyword evidence="4" id="KW-1185">Reference proteome</keyword>
<keyword evidence="2" id="KW-0732">Signal</keyword>
<gene>
    <name evidence="3" type="ORF">SAMN05192584_11481</name>
</gene>
<feature type="chain" id="PRO_5011578362" evidence="2">
    <location>
        <begin position="27"/>
        <end position="114"/>
    </location>
</feature>
<sequence>MRFGKLGIAVFSAGALFFGAPTAATALTSYNGNDYSYDSQSRERMTACDQESDSTPVKGEYYNVNDGTKRDVKDSDGNNGVCASEGNGAGKVLKHKTCEYRSLWPDACGNWQSY</sequence>
<name>A0A1I4FN09_9ACTN</name>
<evidence type="ECO:0000256" key="2">
    <source>
        <dbReference type="SAM" id="SignalP"/>
    </source>
</evidence>
<feature type="region of interest" description="Disordered" evidence="1">
    <location>
        <begin position="41"/>
        <end position="77"/>
    </location>
</feature>
<dbReference type="Proteomes" id="UP000198928">
    <property type="component" value="Unassembled WGS sequence"/>
</dbReference>
<dbReference type="AlphaFoldDB" id="A0A1I4FN09"/>